<dbReference type="Proteomes" id="UP000050741">
    <property type="component" value="Unassembled WGS sequence"/>
</dbReference>
<organism evidence="1 2">
    <name type="scientific">Globodera pallida</name>
    <name type="common">Potato cyst nematode worm</name>
    <name type="synonym">Heterodera pallida</name>
    <dbReference type="NCBI Taxonomy" id="36090"/>
    <lineage>
        <taxon>Eukaryota</taxon>
        <taxon>Metazoa</taxon>
        <taxon>Ecdysozoa</taxon>
        <taxon>Nematoda</taxon>
        <taxon>Chromadorea</taxon>
        <taxon>Rhabditida</taxon>
        <taxon>Tylenchina</taxon>
        <taxon>Tylenchomorpha</taxon>
        <taxon>Tylenchoidea</taxon>
        <taxon>Heteroderidae</taxon>
        <taxon>Heteroderinae</taxon>
        <taxon>Globodera</taxon>
    </lineage>
</organism>
<name>A0A183CRW8_GLOPA</name>
<dbReference type="AlphaFoldDB" id="A0A183CRW8"/>
<dbReference type="WBParaSite" id="GPLIN_001562600">
    <property type="protein sequence ID" value="GPLIN_001562600"/>
    <property type="gene ID" value="GPLIN_001562600"/>
</dbReference>
<protein>
    <submittedName>
        <fullName evidence="2">Phage tail tape measure protein</fullName>
    </submittedName>
</protein>
<reference evidence="1" key="2">
    <citation type="submission" date="2014-05" db="EMBL/GenBank/DDBJ databases">
        <title>The genome and life-stage specific transcriptomes of Globodera pallida elucidate key aspects of plant parasitism by a cyst nematode.</title>
        <authorList>
            <person name="Cotton J.A."/>
            <person name="Lilley C.J."/>
            <person name="Jones L.M."/>
            <person name="Kikuchi T."/>
            <person name="Reid A.J."/>
            <person name="Thorpe P."/>
            <person name="Tsai I.J."/>
            <person name="Beasley H."/>
            <person name="Blok V."/>
            <person name="Cock P.J.A."/>
            <person name="Van den Akker S.E."/>
            <person name="Holroyd N."/>
            <person name="Hunt M."/>
            <person name="Mantelin S."/>
            <person name="Naghra H."/>
            <person name="Pain A."/>
            <person name="Palomares-Rius J.E."/>
            <person name="Zarowiecki M."/>
            <person name="Berriman M."/>
            <person name="Jones J.T."/>
            <person name="Urwin P.E."/>
        </authorList>
    </citation>
    <scope>NUCLEOTIDE SEQUENCE [LARGE SCALE GENOMIC DNA]</scope>
    <source>
        <strain evidence="1">Lindley</strain>
    </source>
</reference>
<sequence length="334" mass="34930">QAASGFFDKQSKGYKLLNGISQAFHIAEMARTVVMTVAKIAQGIAAMGAVMAGLGFAMSGGGSGGGKSAEEVQKTQGMLASLKNIEASMSGLTNLVIRGMISGIMGKISSLWGSTKQTIIDSGLQFGGRVSDLQGGSGFNQYASVDTTKKKNFGLSKTTTNSVVTQGLNNEMAAQFGLVFSNLEDTLKLAAGGLGKSADEVGRAIDNMVIQTSTVSLKGLKGEELTDALNAVLSKSMDEIAEKAFPSMDAFRQVGEGYAQTVIRVASAAEQAKLAMEQLGMKAIDYTQVLYKQGDVAVEIAKQTIAMKEGNSGVNDMLKGMDSSLDDLNRKSLL</sequence>
<reference evidence="1" key="1">
    <citation type="submission" date="2013-12" db="EMBL/GenBank/DDBJ databases">
        <authorList>
            <person name="Aslett M."/>
        </authorList>
    </citation>
    <scope>NUCLEOTIDE SEQUENCE [LARGE SCALE GENOMIC DNA]</scope>
    <source>
        <strain evidence="1">Lindley</strain>
    </source>
</reference>
<accession>A0A183CRW8</accession>
<keyword evidence="1" id="KW-1185">Reference proteome</keyword>
<proteinExistence type="predicted"/>
<evidence type="ECO:0000313" key="2">
    <source>
        <dbReference type="WBParaSite" id="GPLIN_001562600"/>
    </source>
</evidence>
<evidence type="ECO:0000313" key="1">
    <source>
        <dbReference type="Proteomes" id="UP000050741"/>
    </source>
</evidence>
<reference evidence="2" key="3">
    <citation type="submission" date="2016-06" db="UniProtKB">
        <authorList>
            <consortium name="WormBaseParasite"/>
        </authorList>
    </citation>
    <scope>IDENTIFICATION</scope>
</reference>